<name>A0A9P8A1K9_MORAP</name>
<evidence type="ECO:0000313" key="5">
    <source>
        <dbReference type="EMBL" id="KAG9320637.1"/>
    </source>
</evidence>
<evidence type="ECO:0000256" key="2">
    <source>
        <dbReference type="ARBA" id="ARBA00022801"/>
    </source>
</evidence>
<dbReference type="AlphaFoldDB" id="A0A9P8A1K9"/>
<dbReference type="EMBL" id="JAIFTL010000271">
    <property type="protein sequence ID" value="KAG9320637.1"/>
    <property type="molecule type" value="Genomic_DNA"/>
</dbReference>
<protein>
    <recommendedName>
        <fullName evidence="4">HIT domain-containing protein</fullName>
    </recommendedName>
</protein>
<sequence>MWLDTLQERVAPPRLSDNCSLSCNPRIPRTPYIHSIMTLVETLLCRPCIFCEIVEGHIPGKIIYKAGHLMDLLNRGKESADNDIVAFDDINPSAETHILIVPVAHVENVKTLTPTNEHQGLLEKMRLKAIDLLKERGHDPEDTKLGFHVPPFNTVGHLHLHVLGGEFKSRFRKMKYEPKRMWYMDLAQLQADLEKKRRVQEGARNKIATASG</sequence>
<dbReference type="PANTHER" id="PTHR12486:SF5">
    <property type="entry name" value="ADENOSINE 5'-MONOPHOSPHORAMIDASE HINT3"/>
    <property type="match status" value="1"/>
</dbReference>
<dbReference type="Proteomes" id="UP000717515">
    <property type="component" value="Unassembled WGS sequence"/>
</dbReference>
<evidence type="ECO:0000256" key="1">
    <source>
        <dbReference type="ARBA" id="ARBA00022741"/>
    </source>
</evidence>
<dbReference type="InterPro" id="IPR011146">
    <property type="entry name" value="HIT-like"/>
</dbReference>
<gene>
    <name evidence="5" type="ORF">KVV02_007826</name>
</gene>
<keyword evidence="2" id="KW-0378">Hydrolase</keyword>
<feature type="domain" description="HIT" evidence="4">
    <location>
        <begin position="49"/>
        <end position="172"/>
    </location>
</feature>
<dbReference type="GO" id="GO:0000166">
    <property type="term" value="F:nucleotide binding"/>
    <property type="evidence" value="ECO:0007669"/>
    <property type="project" value="UniProtKB-KW"/>
</dbReference>
<keyword evidence="1" id="KW-0547">Nucleotide-binding</keyword>
<accession>A0A9P8A1K9</accession>
<comment type="caution">
    <text evidence="5">The sequence shown here is derived from an EMBL/GenBank/DDBJ whole genome shotgun (WGS) entry which is preliminary data.</text>
</comment>
<dbReference type="Pfam" id="PF11969">
    <property type="entry name" value="DcpS_C"/>
    <property type="match status" value="1"/>
</dbReference>
<proteinExistence type="predicted"/>
<dbReference type="InterPro" id="IPR036265">
    <property type="entry name" value="HIT-like_sf"/>
</dbReference>
<dbReference type="PANTHER" id="PTHR12486">
    <property type="entry name" value="APRATAXIN-RELATED"/>
    <property type="match status" value="1"/>
</dbReference>
<evidence type="ECO:0000313" key="6">
    <source>
        <dbReference type="Proteomes" id="UP000717515"/>
    </source>
</evidence>
<reference evidence="5" key="1">
    <citation type="submission" date="2021-07" db="EMBL/GenBank/DDBJ databases">
        <title>Draft genome of Mortierella alpina, strain LL118, isolated from an aspen leaf litter sample.</title>
        <authorList>
            <person name="Yang S."/>
            <person name="Vinatzer B.A."/>
        </authorList>
    </citation>
    <scope>NUCLEOTIDE SEQUENCE</scope>
    <source>
        <strain evidence="5">LL118</strain>
    </source>
</reference>
<feature type="short sequence motif" description="Histidine triad motif" evidence="3">
    <location>
        <begin position="157"/>
        <end position="161"/>
    </location>
</feature>
<evidence type="ECO:0000259" key="4">
    <source>
        <dbReference type="PROSITE" id="PS51084"/>
    </source>
</evidence>
<evidence type="ECO:0000256" key="3">
    <source>
        <dbReference type="PROSITE-ProRule" id="PRU00464"/>
    </source>
</evidence>
<dbReference type="Gene3D" id="3.30.428.10">
    <property type="entry name" value="HIT-like"/>
    <property type="match status" value="1"/>
</dbReference>
<dbReference type="PROSITE" id="PS51084">
    <property type="entry name" value="HIT_2"/>
    <property type="match status" value="1"/>
</dbReference>
<organism evidence="5 6">
    <name type="scientific">Mortierella alpina</name>
    <name type="common">Oleaginous fungus</name>
    <name type="synonym">Mortierella renispora</name>
    <dbReference type="NCBI Taxonomy" id="64518"/>
    <lineage>
        <taxon>Eukaryota</taxon>
        <taxon>Fungi</taxon>
        <taxon>Fungi incertae sedis</taxon>
        <taxon>Mucoromycota</taxon>
        <taxon>Mortierellomycotina</taxon>
        <taxon>Mortierellomycetes</taxon>
        <taxon>Mortierellales</taxon>
        <taxon>Mortierellaceae</taxon>
        <taxon>Mortierella</taxon>
    </lineage>
</organism>
<dbReference type="GO" id="GO:0016787">
    <property type="term" value="F:hydrolase activity"/>
    <property type="evidence" value="ECO:0007669"/>
    <property type="project" value="UniProtKB-KW"/>
</dbReference>
<dbReference type="SUPFAM" id="SSF54197">
    <property type="entry name" value="HIT-like"/>
    <property type="match status" value="1"/>
</dbReference>